<reference evidence="1" key="4">
    <citation type="submission" date="2019-03" db="UniProtKB">
        <authorList>
            <consortium name="EnsemblPlants"/>
        </authorList>
    </citation>
    <scope>IDENTIFICATION</scope>
</reference>
<dbReference type="GO" id="GO:0010258">
    <property type="term" value="P:NADH dehydrogenase complex (plastoquinone) assembly"/>
    <property type="evidence" value="ECO:0007669"/>
    <property type="project" value="EnsemblPlants"/>
</dbReference>
<evidence type="ECO:0008006" key="3">
    <source>
        <dbReference type="Google" id="ProtNLM"/>
    </source>
</evidence>
<dbReference type="STRING" id="200361.A0A453SR35"/>
<dbReference type="PANTHER" id="PTHR36799">
    <property type="match status" value="1"/>
</dbReference>
<dbReference type="InterPro" id="IPR021495">
    <property type="entry name" value="CRR42-like"/>
</dbReference>
<reference evidence="2" key="2">
    <citation type="journal article" date="2017" name="Nat. Plants">
        <title>The Aegilops tauschii genome reveals multiple impacts of transposons.</title>
        <authorList>
            <person name="Zhao G."/>
            <person name="Zou C."/>
            <person name="Li K."/>
            <person name="Wang K."/>
            <person name="Li T."/>
            <person name="Gao L."/>
            <person name="Zhang X."/>
            <person name="Wang H."/>
            <person name="Yang Z."/>
            <person name="Liu X."/>
            <person name="Jiang W."/>
            <person name="Mao L."/>
            <person name="Kong X."/>
            <person name="Jiao Y."/>
            <person name="Jia J."/>
        </authorList>
    </citation>
    <scope>NUCLEOTIDE SEQUENCE [LARGE SCALE GENOMIC DNA]</scope>
    <source>
        <strain evidence="2">cv. AL8/78</strain>
    </source>
</reference>
<dbReference type="AlphaFoldDB" id="A0A453SR35"/>
<accession>A0A453SR35</accession>
<keyword evidence="2" id="KW-1185">Reference proteome</keyword>
<dbReference type="Proteomes" id="UP000015105">
    <property type="component" value="Chromosome 7D"/>
</dbReference>
<dbReference type="GO" id="GO:0009570">
    <property type="term" value="C:chloroplast stroma"/>
    <property type="evidence" value="ECO:0007669"/>
    <property type="project" value="EnsemblPlants"/>
</dbReference>
<reference evidence="1" key="5">
    <citation type="journal article" date="2021" name="G3 (Bethesda)">
        <title>Aegilops tauschii genome assembly Aet v5.0 features greater sequence contiguity and improved annotation.</title>
        <authorList>
            <person name="Wang L."/>
            <person name="Zhu T."/>
            <person name="Rodriguez J.C."/>
            <person name="Deal K.R."/>
            <person name="Dubcovsky J."/>
            <person name="McGuire P.E."/>
            <person name="Lux T."/>
            <person name="Spannagl M."/>
            <person name="Mayer K.F.X."/>
            <person name="Baldrich P."/>
            <person name="Meyers B.C."/>
            <person name="Huo N."/>
            <person name="Gu Y.Q."/>
            <person name="Zhou H."/>
            <person name="Devos K.M."/>
            <person name="Bennetzen J.L."/>
            <person name="Unver T."/>
            <person name="Budak H."/>
            <person name="Gulick P.J."/>
            <person name="Galiba G."/>
            <person name="Kalapos B."/>
            <person name="Nelson D.R."/>
            <person name="Li P."/>
            <person name="You F.M."/>
            <person name="Luo M.C."/>
            <person name="Dvorak J."/>
        </authorList>
    </citation>
    <scope>NUCLEOTIDE SEQUENCE [LARGE SCALE GENOMIC DNA]</scope>
    <source>
        <strain evidence="1">cv. AL8/78</strain>
    </source>
</reference>
<organism evidence="1 2">
    <name type="scientific">Aegilops tauschii subsp. strangulata</name>
    <name type="common">Goatgrass</name>
    <dbReference type="NCBI Taxonomy" id="200361"/>
    <lineage>
        <taxon>Eukaryota</taxon>
        <taxon>Viridiplantae</taxon>
        <taxon>Streptophyta</taxon>
        <taxon>Embryophyta</taxon>
        <taxon>Tracheophyta</taxon>
        <taxon>Spermatophyta</taxon>
        <taxon>Magnoliopsida</taxon>
        <taxon>Liliopsida</taxon>
        <taxon>Poales</taxon>
        <taxon>Poaceae</taxon>
        <taxon>BOP clade</taxon>
        <taxon>Pooideae</taxon>
        <taxon>Triticodae</taxon>
        <taxon>Triticeae</taxon>
        <taxon>Triticinae</taxon>
        <taxon>Aegilops</taxon>
    </lineage>
</organism>
<name>A0A453SR35_AEGTS</name>
<evidence type="ECO:0000313" key="2">
    <source>
        <dbReference type="Proteomes" id="UP000015105"/>
    </source>
</evidence>
<sequence>ISPSTRHLIFIPFQQGRMLRPAAAAVYPSSYYAPPPRFPAFPGRRRPAAIAVRCVNRDAPDASKAKLKVGSPIVITEEPPMLKTAASVPSLRQNAGRVKRGDVGRIMARKPKDVWAVRLAVGTYLLDGKHFMPLEVVEDEGGDDQPQDE</sequence>
<dbReference type="Gramene" id="AET7Gv21033800.1">
    <property type="protein sequence ID" value="AET7Gv21033800.1"/>
    <property type="gene ID" value="AET7Gv21033800"/>
</dbReference>
<evidence type="ECO:0000313" key="1">
    <source>
        <dbReference type="EnsemblPlants" id="AET7Gv21033800.1"/>
    </source>
</evidence>
<dbReference type="EnsemblPlants" id="AET7Gv21033800.1">
    <property type="protein sequence ID" value="AET7Gv21033800.1"/>
    <property type="gene ID" value="AET7Gv21033800"/>
</dbReference>
<dbReference type="PANTHER" id="PTHR36799:SF2">
    <property type="entry name" value="PROTEIN CHLORORESPIRATORY REDUCTION 42, CHLOROPLASTIC"/>
    <property type="match status" value="1"/>
</dbReference>
<proteinExistence type="predicted"/>
<reference evidence="2" key="1">
    <citation type="journal article" date="2014" name="Science">
        <title>Ancient hybridizations among the ancestral genomes of bread wheat.</title>
        <authorList>
            <consortium name="International Wheat Genome Sequencing Consortium,"/>
            <person name="Marcussen T."/>
            <person name="Sandve S.R."/>
            <person name="Heier L."/>
            <person name="Spannagl M."/>
            <person name="Pfeifer M."/>
            <person name="Jakobsen K.S."/>
            <person name="Wulff B.B."/>
            <person name="Steuernagel B."/>
            <person name="Mayer K.F."/>
            <person name="Olsen O.A."/>
        </authorList>
    </citation>
    <scope>NUCLEOTIDE SEQUENCE [LARGE SCALE GENOMIC DNA]</scope>
    <source>
        <strain evidence="2">cv. AL8/78</strain>
    </source>
</reference>
<reference evidence="1" key="3">
    <citation type="journal article" date="2017" name="Nature">
        <title>Genome sequence of the progenitor of the wheat D genome Aegilops tauschii.</title>
        <authorList>
            <person name="Luo M.C."/>
            <person name="Gu Y.Q."/>
            <person name="Puiu D."/>
            <person name="Wang H."/>
            <person name="Twardziok S.O."/>
            <person name="Deal K.R."/>
            <person name="Huo N."/>
            <person name="Zhu T."/>
            <person name="Wang L."/>
            <person name="Wang Y."/>
            <person name="McGuire P.E."/>
            <person name="Liu S."/>
            <person name="Long H."/>
            <person name="Ramasamy R.K."/>
            <person name="Rodriguez J.C."/>
            <person name="Van S.L."/>
            <person name="Yuan L."/>
            <person name="Wang Z."/>
            <person name="Xia Z."/>
            <person name="Xiao L."/>
            <person name="Anderson O.D."/>
            <person name="Ouyang S."/>
            <person name="Liang Y."/>
            <person name="Zimin A.V."/>
            <person name="Pertea G."/>
            <person name="Qi P."/>
            <person name="Bennetzen J.L."/>
            <person name="Dai X."/>
            <person name="Dawson M.W."/>
            <person name="Muller H.G."/>
            <person name="Kugler K."/>
            <person name="Rivarola-Duarte L."/>
            <person name="Spannagl M."/>
            <person name="Mayer K.F.X."/>
            <person name="Lu F.H."/>
            <person name="Bevan M.W."/>
            <person name="Leroy P."/>
            <person name="Li P."/>
            <person name="You F.M."/>
            <person name="Sun Q."/>
            <person name="Liu Z."/>
            <person name="Lyons E."/>
            <person name="Wicker T."/>
            <person name="Salzberg S.L."/>
            <person name="Devos K.M."/>
            <person name="Dvorak J."/>
        </authorList>
    </citation>
    <scope>NUCLEOTIDE SEQUENCE [LARGE SCALE GENOMIC DNA]</scope>
    <source>
        <strain evidence="1">cv. AL8/78</strain>
    </source>
</reference>
<dbReference type="Pfam" id="PF11347">
    <property type="entry name" value="CRR42-like"/>
    <property type="match status" value="1"/>
</dbReference>
<protein>
    <recommendedName>
        <fullName evidence="3">DUF3148 domain-containing protein</fullName>
    </recommendedName>
</protein>